<accession>A0A431TRM2</accession>
<dbReference type="OrthoDB" id="6119047at2"/>
<gene>
    <name evidence="2" type="ORF">EJP69_02310</name>
</gene>
<organism evidence="2 3">
    <name type="scientific">Variovorax gossypii</name>
    <dbReference type="NCBI Taxonomy" id="1679495"/>
    <lineage>
        <taxon>Bacteria</taxon>
        <taxon>Pseudomonadati</taxon>
        <taxon>Pseudomonadota</taxon>
        <taxon>Betaproteobacteria</taxon>
        <taxon>Burkholderiales</taxon>
        <taxon>Comamonadaceae</taxon>
        <taxon>Variovorax</taxon>
    </lineage>
</organism>
<dbReference type="InterPro" id="IPR021927">
    <property type="entry name" value="DUF3540"/>
</dbReference>
<comment type="caution">
    <text evidence="2">The sequence shown here is derived from an EMBL/GenBank/DDBJ whole genome shotgun (WGS) entry which is preliminary data.</text>
</comment>
<evidence type="ECO:0000256" key="1">
    <source>
        <dbReference type="SAM" id="MobiDB-lite"/>
    </source>
</evidence>
<keyword evidence="3" id="KW-1185">Reference proteome</keyword>
<evidence type="ECO:0000313" key="3">
    <source>
        <dbReference type="Proteomes" id="UP000267418"/>
    </source>
</evidence>
<dbReference type="Pfam" id="PF12059">
    <property type="entry name" value="DUF3540"/>
    <property type="match status" value="1"/>
</dbReference>
<proteinExistence type="predicted"/>
<dbReference type="AlphaFoldDB" id="A0A431TRM2"/>
<name>A0A431TRM2_9BURK</name>
<feature type="region of interest" description="Disordered" evidence="1">
    <location>
        <begin position="1"/>
        <end position="24"/>
    </location>
</feature>
<evidence type="ECO:0000313" key="2">
    <source>
        <dbReference type="EMBL" id="RTQ36598.1"/>
    </source>
</evidence>
<feature type="compositionally biased region" description="Polar residues" evidence="1">
    <location>
        <begin position="1"/>
        <end position="23"/>
    </location>
</feature>
<dbReference type="Proteomes" id="UP000267418">
    <property type="component" value="Unassembled WGS sequence"/>
</dbReference>
<dbReference type="EMBL" id="RXOE01000001">
    <property type="protein sequence ID" value="RTQ36598.1"/>
    <property type="molecule type" value="Genomic_DNA"/>
</dbReference>
<reference evidence="2 3" key="1">
    <citation type="submission" date="2018-12" db="EMBL/GenBank/DDBJ databases">
        <title>The genome of Variovorax gossypii DSM 100435.</title>
        <authorList>
            <person name="Gao J."/>
            <person name="Sun J."/>
        </authorList>
    </citation>
    <scope>NUCLEOTIDE SEQUENCE [LARGE SCALE GENOMIC DNA]</scope>
    <source>
        <strain evidence="2 3">DSM 100435</strain>
    </source>
</reference>
<sequence length="248" mass="26699">MTSTRNTHGTTAGETIATASDATQGVLDPLMQRPSHAGRADSGTRIATVIASDADLWFDVDLDDGQGSLRCRRVASCLLLPAPGDTVLITSTRQGDSFVIAVVAQADPRQATLAVDGDLTLVSRSGGIRARSAGPMALESDTSIAMQSPEWRTQARQAHCEIGEMDYQGGHIRFSVLVSHFVGRACEVVLDRFNLLTRSSFRLTEEVEQVRAGQLDIEAEQTLRLHSKNTLLTSKGLVKVDAEQIHMG</sequence>
<dbReference type="RefSeq" id="WP_126468583.1">
    <property type="nucleotide sequence ID" value="NZ_RXOE01000001.1"/>
</dbReference>
<protein>
    <submittedName>
        <fullName evidence="2">DUF3540 domain-containing protein</fullName>
    </submittedName>
</protein>